<feature type="transmembrane region" description="Helical" evidence="5">
    <location>
        <begin position="77"/>
        <end position="94"/>
    </location>
</feature>
<dbReference type="Gene3D" id="3.30.750.24">
    <property type="entry name" value="STAS domain"/>
    <property type="match status" value="1"/>
</dbReference>
<feature type="transmembrane region" description="Helical" evidence="5">
    <location>
        <begin position="290"/>
        <end position="312"/>
    </location>
</feature>
<dbReference type="Pfam" id="PF00916">
    <property type="entry name" value="Sulfate_transp"/>
    <property type="match status" value="1"/>
</dbReference>
<sequence length="567" mass="60599">MLYTLKRWFPNLHLRNLKGDFLGGLTVSIVALPLALAFGVSSGAGAITGLYGAIFVGIFAAIFGGTPSQISGPTGPMTVVMASVFTGLTAQYGVEEGLTMSFTVVMLGGLFQIIFGALQLGTYVTMMPYTVISGFMSGIGVIIVALQLGPFLGHTASASVIEAMRDLPSYLRDPNGPAVILGTVTLVIVFTWPRRLNRILPSPLLALVVGTVMGLLFFGETELPVIGEIPSGLPELRLPEFEWEALRTMTGYGLMLATLGAIDSLLTSLVADNITHTEHDPNRELIGQGLGNVVAGLFGGLPGAGATMRTVVNVQGGGRTPFSGVVHSLCLLVVMLGAGRFTEPIPHAVLAGILIKVGINIIDWSFLRRAHRISLKATGLMYGVLFLTVFVDLITAVAVGVFFANLLTIKGLSELQAKQVKAIVNPSDESLNQEEQDLLEQVKGRLMLFAISGPMSFGSAKAISQQITMVNDYDLLVLDLSNVPRLGVTASLAIETMVLEANQNRRDVFLVGAHGRVLERLDRMDVLAALTREKVFESRVEALRQGVALINAKSAERAEMGTLRRKR</sequence>
<dbReference type="InterPro" id="IPR036513">
    <property type="entry name" value="STAS_dom_sf"/>
</dbReference>
<dbReference type="SUPFAM" id="SSF52091">
    <property type="entry name" value="SpoIIaa-like"/>
    <property type="match status" value="1"/>
</dbReference>
<dbReference type="EMBL" id="CP098611">
    <property type="protein sequence ID" value="USR90204.1"/>
    <property type="molecule type" value="Genomic_DNA"/>
</dbReference>
<evidence type="ECO:0000256" key="1">
    <source>
        <dbReference type="ARBA" id="ARBA00004141"/>
    </source>
</evidence>
<organism evidence="7 8">
    <name type="scientific">Phormidium yuhuli AB48</name>
    <dbReference type="NCBI Taxonomy" id="2940671"/>
    <lineage>
        <taxon>Bacteria</taxon>
        <taxon>Bacillati</taxon>
        <taxon>Cyanobacteriota</taxon>
        <taxon>Cyanophyceae</taxon>
        <taxon>Oscillatoriophycideae</taxon>
        <taxon>Oscillatoriales</taxon>
        <taxon>Oscillatoriaceae</taxon>
        <taxon>Phormidium</taxon>
        <taxon>Phormidium yuhuli</taxon>
    </lineage>
</organism>
<evidence type="ECO:0000259" key="6">
    <source>
        <dbReference type="PROSITE" id="PS50801"/>
    </source>
</evidence>
<dbReference type="RefSeq" id="WP_252662082.1">
    <property type="nucleotide sequence ID" value="NZ_CP098611.1"/>
</dbReference>
<keyword evidence="3 5" id="KW-1133">Transmembrane helix</keyword>
<dbReference type="Pfam" id="PF01740">
    <property type="entry name" value="STAS"/>
    <property type="match status" value="1"/>
</dbReference>
<feature type="transmembrane region" description="Helical" evidence="5">
    <location>
        <begin position="379"/>
        <end position="404"/>
    </location>
</feature>
<evidence type="ECO:0000256" key="2">
    <source>
        <dbReference type="ARBA" id="ARBA00022692"/>
    </source>
</evidence>
<name>A0ABY5APN2_9CYAN</name>
<feature type="transmembrane region" description="Helical" evidence="5">
    <location>
        <begin position="46"/>
        <end position="65"/>
    </location>
</feature>
<feature type="transmembrane region" description="Helical" evidence="5">
    <location>
        <begin position="199"/>
        <end position="218"/>
    </location>
</feature>
<evidence type="ECO:0000256" key="4">
    <source>
        <dbReference type="ARBA" id="ARBA00023136"/>
    </source>
</evidence>
<dbReference type="CDD" id="cd07042">
    <property type="entry name" value="STAS_SulP_like_sulfate_transporter"/>
    <property type="match status" value="1"/>
</dbReference>
<protein>
    <submittedName>
        <fullName evidence="7">SulP family inorganic anion transporter</fullName>
    </submittedName>
</protein>
<evidence type="ECO:0000256" key="3">
    <source>
        <dbReference type="ARBA" id="ARBA00022989"/>
    </source>
</evidence>
<dbReference type="Proteomes" id="UP001056708">
    <property type="component" value="Chromosome"/>
</dbReference>
<evidence type="ECO:0000256" key="5">
    <source>
        <dbReference type="SAM" id="Phobius"/>
    </source>
</evidence>
<keyword evidence="2 5" id="KW-0812">Transmembrane</keyword>
<reference evidence="7" key="1">
    <citation type="submission" date="2022-06" db="EMBL/GenBank/DDBJ databases">
        <title>Genome sequence of Phormidium yuhuli AB48 isolated from an industrial photobioreactor environment.</title>
        <authorList>
            <person name="Qiu Y."/>
            <person name="Noonan A.J.C."/>
            <person name="Dofher K."/>
            <person name="Koch M."/>
            <person name="Kieft B."/>
            <person name="Lin X."/>
            <person name="Ziels R.M."/>
            <person name="Hallam S.J."/>
        </authorList>
    </citation>
    <scope>NUCLEOTIDE SEQUENCE</scope>
    <source>
        <strain evidence="7">AB48</strain>
    </source>
</reference>
<dbReference type="PROSITE" id="PS50801">
    <property type="entry name" value="STAS"/>
    <property type="match status" value="1"/>
</dbReference>
<evidence type="ECO:0000313" key="8">
    <source>
        <dbReference type="Proteomes" id="UP001056708"/>
    </source>
</evidence>
<feature type="transmembrane region" description="Helical" evidence="5">
    <location>
        <begin position="21"/>
        <end position="40"/>
    </location>
</feature>
<dbReference type="InterPro" id="IPR002645">
    <property type="entry name" value="STAS_dom"/>
</dbReference>
<keyword evidence="8" id="KW-1185">Reference proteome</keyword>
<feature type="transmembrane region" description="Helical" evidence="5">
    <location>
        <begin position="174"/>
        <end position="192"/>
    </location>
</feature>
<dbReference type="InterPro" id="IPR011547">
    <property type="entry name" value="SLC26A/SulP_dom"/>
</dbReference>
<evidence type="ECO:0000313" key="7">
    <source>
        <dbReference type="EMBL" id="USR90204.1"/>
    </source>
</evidence>
<dbReference type="PANTHER" id="PTHR11814">
    <property type="entry name" value="SULFATE TRANSPORTER"/>
    <property type="match status" value="1"/>
</dbReference>
<gene>
    <name evidence="7" type="ORF">NEA10_15305</name>
</gene>
<feature type="transmembrane region" description="Helical" evidence="5">
    <location>
        <begin position="348"/>
        <end position="367"/>
    </location>
</feature>
<keyword evidence="4 5" id="KW-0472">Membrane</keyword>
<feature type="domain" description="STAS" evidence="6">
    <location>
        <begin position="446"/>
        <end position="546"/>
    </location>
</feature>
<comment type="subcellular location">
    <subcellularLocation>
        <location evidence="1">Membrane</location>
        <topology evidence="1">Multi-pass membrane protein</topology>
    </subcellularLocation>
</comment>
<proteinExistence type="predicted"/>
<dbReference type="InterPro" id="IPR001902">
    <property type="entry name" value="SLC26A/SulP_fam"/>
</dbReference>
<feature type="transmembrane region" description="Helical" evidence="5">
    <location>
        <begin position="100"/>
        <end position="118"/>
    </location>
</feature>
<accession>A0ABY5APN2</accession>
<feature type="transmembrane region" description="Helical" evidence="5">
    <location>
        <begin position="130"/>
        <end position="154"/>
    </location>
</feature>